<protein>
    <recommendedName>
        <fullName evidence="3">Acyl carrier protein</fullName>
    </recommendedName>
</protein>
<dbReference type="InterPro" id="IPR036736">
    <property type="entry name" value="ACP-like_sf"/>
</dbReference>
<sequence length="79" mass="8872">MESLIKVEELVATVMNVPLSLITDSTGPTTLQTWNSLKHLELIAALEEIYSIKLTTHEMHTLTCVADIHRILQQRSLST</sequence>
<evidence type="ECO:0008006" key="3">
    <source>
        <dbReference type="Google" id="ProtNLM"/>
    </source>
</evidence>
<keyword evidence="2" id="KW-1185">Reference proteome</keyword>
<dbReference type="Proteomes" id="UP000597444">
    <property type="component" value="Unassembled WGS sequence"/>
</dbReference>
<dbReference type="Gene3D" id="1.10.1200.10">
    <property type="entry name" value="ACP-like"/>
    <property type="match status" value="1"/>
</dbReference>
<accession>A0A8J3IJ12</accession>
<organism evidence="1 2">
    <name type="scientific">Reticulibacter mediterranei</name>
    <dbReference type="NCBI Taxonomy" id="2778369"/>
    <lineage>
        <taxon>Bacteria</taxon>
        <taxon>Bacillati</taxon>
        <taxon>Chloroflexota</taxon>
        <taxon>Ktedonobacteria</taxon>
        <taxon>Ktedonobacterales</taxon>
        <taxon>Reticulibacteraceae</taxon>
        <taxon>Reticulibacter</taxon>
    </lineage>
</organism>
<dbReference type="AlphaFoldDB" id="A0A8J3IJ12"/>
<gene>
    <name evidence="1" type="ORF">KSF_011290</name>
</gene>
<name>A0A8J3IJ12_9CHLR</name>
<dbReference type="EMBL" id="BNJK01000001">
    <property type="protein sequence ID" value="GHO91081.1"/>
    <property type="molecule type" value="Genomic_DNA"/>
</dbReference>
<dbReference type="SUPFAM" id="SSF47336">
    <property type="entry name" value="ACP-like"/>
    <property type="match status" value="1"/>
</dbReference>
<evidence type="ECO:0000313" key="2">
    <source>
        <dbReference type="Proteomes" id="UP000597444"/>
    </source>
</evidence>
<dbReference type="RefSeq" id="WP_220202001.1">
    <property type="nucleotide sequence ID" value="NZ_BNJK01000001.1"/>
</dbReference>
<reference evidence="1" key="1">
    <citation type="submission" date="2020-10" db="EMBL/GenBank/DDBJ databases">
        <title>Taxonomic study of unclassified bacteria belonging to the class Ktedonobacteria.</title>
        <authorList>
            <person name="Yabe S."/>
            <person name="Wang C.M."/>
            <person name="Zheng Y."/>
            <person name="Sakai Y."/>
            <person name="Cavaletti L."/>
            <person name="Monciardini P."/>
            <person name="Donadio S."/>
        </authorList>
    </citation>
    <scope>NUCLEOTIDE SEQUENCE</scope>
    <source>
        <strain evidence="1">ID150040</strain>
    </source>
</reference>
<comment type="caution">
    <text evidence="1">The sequence shown here is derived from an EMBL/GenBank/DDBJ whole genome shotgun (WGS) entry which is preliminary data.</text>
</comment>
<evidence type="ECO:0000313" key="1">
    <source>
        <dbReference type="EMBL" id="GHO91081.1"/>
    </source>
</evidence>
<proteinExistence type="predicted"/>